<evidence type="ECO:0000256" key="3">
    <source>
        <dbReference type="ARBA" id="ARBA00037882"/>
    </source>
</evidence>
<sequence>MSAPAISSPELAPRPPLANLADDLFAVRRQTLALASHLGPEDQAVQANEDASPTKWHLAHTTWFFETFVLKPYLPTYRVFDDRFNFCFNSYYEQQGARQPRALRGLLTRPTAPEVLAYRAHVDEQLHALFASARSADPELLSRVEIGVNHEEQHQELLLTDILALFAQNPLRPAYRESPKPCARHDVNEMAYLSFEGGLRFVGHKGDDFAFDNEAPRHQALLRPFKLSDRLVANGEWMEFMADGGYLTPTLWLSDGWAKVTKEGWRAPLYWEQQDDHWLQMTLWGLQTIDPAAPVVHISYYEADAFARWAGKRLPTEFEWETAAEGIAVAGNMLEQDALRPLPATPRGGLRQMFGDAWQWTQSAYAPYPGYRPQPGAIGEYNGKFMCSQQVLRGSSCATPKRHARKTYRNFFYPHQRWQFSGLRLADEA</sequence>
<dbReference type="Pfam" id="PF03781">
    <property type="entry name" value="FGE-sulfatase"/>
    <property type="match status" value="2"/>
</dbReference>
<proteinExistence type="predicted"/>
<organism evidence="6 7">
    <name type="scientific">Methylocella silvestris</name>
    <dbReference type="NCBI Taxonomy" id="199596"/>
    <lineage>
        <taxon>Bacteria</taxon>
        <taxon>Pseudomonadati</taxon>
        <taxon>Pseudomonadota</taxon>
        <taxon>Alphaproteobacteria</taxon>
        <taxon>Hyphomicrobiales</taxon>
        <taxon>Beijerinckiaceae</taxon>
        <taxon>Methylocella</taxon>
    </lineage>
</organism>
<name>A0A2J7TFG3_METSI</name>
<feature type="domain" description="DinB-like" evidence="5">
    <location>
        <begin position="27"/>
        <end position="156"/>
    </location>
</feature>
<protein>
    <recommendedName>
        <fullName evidence="8">Ergothioneine biosynthesis protein EgtB</fullName>
    </recommendedName>
</protein>
<dbReference type="InterPro" id="IPR042095">
    <property type="entry name" value="SUMF_sf"/>
</dbReference>
<dbReference type="InterPro" id="IPR017806">
    <property type="entry name" value="EgtB"/>
</dbReference>
<accession>A0A2J7TFG3</accession>
<feature type="domain" description="Sulfatase-modifying factor enzyme-like" evidence="4">
    <location>
        <begin position="193"/>
        <end position="329"/>
    </location>
</feature>
<dbReference type="InterPro" id="IPR016187">
    <property type="entry name" value="CTDL_fold"/>
</dbReference>
<evidence type="ECO:0000259" key="5">
    <source>
        <dbReference type="Pfam" id="PF12867"/>
    </source>
</evidence>
<keyword evidence="1" id="KW-0560">Oxidoreductase</keyword>
<evidence type="ECO:0000256" key="2">
    <source>
        <dbReference type="ARBA" id="ARBA00023004"/>
    </source>
</evidence>
<dbReference type="PANTHER" id="PTHR23150:SF36">
    <property type="entry name" value="HERCYNINE OXYGENASE"/>
    <property type="match status" value="1"/>
</dbReference>
<dbReference type="InterPro" id="IPR034660">
    <property type="entry name" value="DinB/YfiT-like"/>
</dbReference>
<dbReference type="Proteomes" id="UP000236286">
    <property type="component" value="Unassembled WGS sequence"/>
</dbReference>
<comment type="caution">
    <text evidence="6">The sequence shown here is derived from an EMBL/GenBank/DDBJ whole genome shotgun (WGS) entry which is preliminary data.</text>
</comment>
<dbReference type="InterPro" id="IPR005532">
    <property type="entry name" value="SUMF_dom"/>
</dbReference>
<dbReference type="EMBL" id="PDZR01000015">
    <property type="protein sequence ID" value="PNG25499.1"/>
    <property type="molecule type" value="Genomic_DNA"/>
</dbReference>
<dbReference type="Gene3D" id="3.90.1580.10">
    <property type="entry name" value="paralog of FGE (formylglycine-generating enzyme)"/>
    <property type="match status" value="1"/>
</dbReference>
<evidence type="ECO:0000259" key="4">
    <source>
        <dbReference type="Pfam" id="PF03781"/>
    </source>
</evidence>
<evidence type="ECO:0000256" key="1">
    <source>
        <dbReference type="ARBA" id="ARBA00023002"/>
    </source>
</evidence>
<evidence type="ECO:0000313" key="7">
    <source>
        <dbReference type="Proteomes" id="UP000236286"/>
    </source>
</evidence>
<evidence type="ECO:0000313" key="6">
    <source>
        <dbReference type="EMBL" id="PNG25499.1"/>
    </source>
</evidence>
<dbReference type="InterPro" id="IPR051043">
    <property type="entry name" value="Sulfatase_Mod_Factor_Kinase"/>
</dbReference>
<reference evidence="6 7" key="1">
    <citation type="submission" date="2017-10" db="EMBL/GenBank/DDBJ databases">
        <title>Genome announcement of Methylocella silvestris TVC from permafrost.</title>
        <authorList>
            <person name="Wang J."/>
            <person name="Geng K."/>
            <person name="Ul-Haque F."/>
            <person name="Crombie A.T."/>
            <person name="Street L.E."/>
            <person name="Wookey P.A."/>
            <person name="Murrell J.C."/>
            <person name="Pratscher J."/>
        </authorList>
    </citation>
    <scope>NUCLEOTIDE SEQUENCE [LARGE SCALE GENOMIC DNA]</scope>
    <source>
        <strain evidence="6 7">TVC</strain>
    </source>
</reference>
<dbReference type="SUPFAM" id="SSF56436">
    <property type="entry name" value="C-type lectin-like"/>
    <property type="match status" value="1"/>
</dbReference>
<dbReference type="SUPFAM" id="SSF109854">
    <property type="entry name" value="DinB/YfiT-like putative metalloenzymes"/>
    <property type="match status" value="1"/>
</dbReference>
<dbReference type="GO" id="GO:0052699">
    <property type="term" value="P:ergothioneine biosynthetic process"/>
    <property type="evidence" value="ECO:0007669"/>
    <property type="project" value="InterPro"/>
</dbReference>
<dbReference type="NCBIfam" id="TIGR03440">
    <property type="entry name" value="egtB_TIGR03440"/>
    <property type="match status" value="1"/>
</dbReference>
<gene>
    <name evidence="6" type="ORF">CR492_13355</name>
</gene>
<keyword evidence="2" id="KW-0408">Iron</keyword>
<dbReference type="AlphaFoldDB" id="A0A2J7TFG3"/>
<dbReference type="PANTHER" id="PTHR23150">
    <property type="entry name" value="SULFATASE MODIFYING FACTOR 1, 2"/>
    <property type="match status" value="1"/>
</dbReference>
<dbReference type="Pfam" id="PF12867">
    <property type="entry name" value="DinB_2"/>
    <property type="match status" value="1"/>
</dbReference>
<dbReference type="RefSeq" id="WP_102844237.1">
    <property type="nucleotide sequence ID" value="NZ_PDZR01000015.1"/>
</dbReference>
<comment type="pathway">
    <text evidence="3">Amino-acid biosynthesis; ergothioneine biosynthesis.</text>
</comment>
<dbReference type="OrthoDB" id="9768004at2"/>
<evidence type="ECO:0008006" key="8">
    <source>
        <dbReference type="Google" id="ProtNLM"/>
    </source>
</evidence>
<feature type="domain" description="Sulfatase-modifying factor enzyme-like" evidence="4">
    <location>
        <begin position="348"/>
        <end position="426"/>
    </location>
</feature>
<dbReference type="InterPro" id="IPR024775">
    <property type="entry name" value="DinB-like"/>
</dbReference>